<reference evidence="1" key="1">
    <citation type="submission" date="2021-01" db="EMBL/GenBank/DDBJ databases">
        <authorList>
            <person name="Sun Q."/>
        </authorList>
    </citation>
    <scope>NUCLEOTIDE SEQUENCE</scope>
    <source>
        <strain evidence="1">YIM B02566</strain>
    </source>
</reference>
<dbReference type="EMBL" id="JAENHL010000006">
    <property type="protein sequence ID" value="MBK1866310.1"/>
    <property type="molecule type" value="Genomic_DNA"/>
</dbReference>
<dbReference type="Proteomes" id="UP000616151">
    <property type="component" value="Unassembled WGS sequence"/>
</dbReference>
<accession>A0ACC5R134</accession>
<organism evidence="1 2">
    <name type="scientific">Taklimakanibacter albus</name>
    <dbReference type="NCBI Taxonomy" id="2800327"/>
    <lineage>
        <taxon>Bacteria</taxon>
        <taxon>Pseudomonadati</taxon>
        <taxon>Pseudomonadota</taxon>
        <taxon>Alphaproteobacteria</taxon>
        <taxon>Hyphomicrobiales</taxon>
        <taxon>Aestuariivirgaceae</taxon>
        <taxon>Taklimakanibacter</taxon>
    </lineage>
</organism>
<evidence type="ECO:0000313" key="2">
    <source>
        <dbReference type="Proteomes" id="UP000616151"/>
    </source>
</evidence>
<keyword evidence="2" id="KW-1185">Reference proteome</keyword>
<comment type="caution">
    <text evidence="1">The sequence shown here is derived from an EMBL/GenBank/DDBJ whole genome shotgun (WGS) entry which is preliminary data.</text>
</comment>
<sequence length="422" mass="46450">MTASAAQSSLTGPQRTLGSLETWRNAVLWLLVASAWFVVIEPSPYELIFILVFLLFLPGGGLKVPLVALPFFAFLILYNLGGAVGLEGALDDKISVWFTIISYYMAVTGLFFCFLLTSDTNKRMEIIRSGYIAAGVIASIIGILTYFDVGGTAGAWAPMGRAQGTFKDPNVFAPFLVPPFVFLAQDILLRRSRRPVLTIVNILIISLAMLLAFSRGAWINMAGSGILLVVFTLLLAPSPALRNRVIFLSVSGAVLLSVAGVAAVQVPQIQKLFEVRASLSQSYDVGEEGRFGRQIASIPRVLTQPGGMNPRHFRYIYGQDPHNVYLNAFASYGWLGGFTFFALVIMTFWAGWRAMRTRTPWQHHAIAIYCPLVAVMLQGVQIDIDHWRHFYLLLGCMWGLLGATLAYERQQASFPSPAPSKL</sequence>
<name>A0ACC5R134_9HYPH</name>
<evidence type="ECO:0000313" key="1">
    <source>
        <dbReference type="EMBL" id="MBK1866310.1"/>
    </source>
</evidence>
<gene>
    <name evidence="1" type="ORF">JHL16_08090</name>
</gene>
<protein>
    <submittedName>
        <fullName evidence="1">Uncharacterized protein</fullName>
    </submittedName>
</protein>
<proteinExistence type="predicted"/>